<evidence type="ECO:0000256" key="6">
    <source>
        <dbReference type="ARBA" id="ARBA00022741"/>
    </source>
</evidence>
<dbReference type="Gene3D" id="1.10.510.10">
    <property type="entry name" value="Transferase(Phosphotransferase) domain 1"/>
    <property type="match status" value="1"/>
</dbReference>
<gene>
    <name evidence="13" type="ORF">MPEBLZ_00813</name>
</gene>
<dbReference type="Proteomes" id="UP000050360">
    <property type="component" value="Unassembled WGS sequence"/>
</dbReference>
<proteinExistence type="inferred from homology"/>
<sequence>MSFRHVRTKRETIGERRHLSWLYAARLAAKKEYDALVALYPKVSVPEPIDHNRHGIVMSKATGQQLAHTRLDEPDWYLDEILRQVKNAYGLGIIHCDLSEFNIFVNPAGCEIIDWPQFIKPTHPNAKELLRRDIDNVLSYFNRKYRIKRDIGEIINNIIT</sequence>
<dbReference type="InterPro" id="IPR018934">
    <property type="entry name" value="RIO_dom"/>
</dbReference>
<dbReference type="EMBL" id="LKCM01000070">
    <property type="protein sequence ID" value="KPQ44586.1"/>
    <property type="molecule type" value="Genomic_DNA"/>
</dbReference>
<dbReference type="EC" id="2.7.11.1" evidence="2"/>
<evidence type="ECO:0000256" key="4">
    <source>
        <dbReference type="ARBA" id="ARBA00022679"/>
    </source>
</evidence>
<comment type="catalytic activity">
    <reaction evidence="11">
        <text>L-seryl-[protein] + ATP = O-phospho-L-seryl-[protein] + ADP + H(+)</text>
        <dbReference type="Rhea" id="RHEA:17989"/>
        <dbReference type="Rhea" id="RHEA-COMP:9863"/>
        <dbReference type="Rhea" id="RHEA-COMP:11604"/>
        <dbReference type="ChEBI" id="CHEBI:15378"/>
        <dbReference type="ChEBI" id="CHEBI:29999"/>
        <dbReference type="ChEBI" id="CHEBI:30616"/>
        <dbReference type="ChEBI" id="CHEBI:83421"/>
        <dbReference type="ChEBI" id="CHEBI:456216"/>
        <dbReference type="EC" id="2.7.11.1"/>
    </reaction>
</comment>
<keyword evidence="4" id="KW-0808">Transferase</keyword>
<evidence type="ECO:0000313" key="14">
    <source>
        <dbReference type="Proteomes" id="UP000050360"/>
    </source>
</evidence>
<dbReference type="Pfam" id="PF01163">
    <property type="entry name" value="RIO1"/>
    <property type="match status" value="1"/>
</dbReference>
<evidence type="ECO:0000256" key="3">
    <source>
        <dbReference type="ARBA" id="ARBA00022527"/>
    </source>
</evidence>
<name>A0A0N8KRC9_9EURY</name>
<keyword evidence="3 13" id="KW-0723">Serine/threonine-protein kinase</keyword>
<organism evidence="13 14">
    <name type="scientific">Candidatus Methanoperedens nitratireducens</name>
    <dbReference type="NCBI Taxonomy" id="1392998"/>
    <lineage>
        <taxon>Archaea</taxon>
        <taxon>Methanobacteriati</taxon>
        <taxon>Methanobacteriota</taxon>
        <taxon>Stenosarchaea group</taxon>
        <taxon>Methanomicrobia</taxon>
        <taxon>Methanosarcinales</taxon>
        <taxon>ANME-2 cluster</taxon>
        <taxon>Candidatus Methanoperedentaceae</taxon>
        <taxon>Candidatus Methanoperedens</taxon>
    </lineage>
</organism>
<evidence type="ECO:0000256" key="1">
    <source>
        <dbReference type="ARBA" id="ARBA00009196"/>
    </source>
</evidence>
<dbReference type="GO" id="GO:0030688">
    <property type="term" value="C:preribosome, small subunit precursor"/>
    <property type="evidence" value="ECO:0007669"/>
    <property type="project" value="TreeGrafter"/>
</dbReference>
<dbReference type="GO" id="GO:0005524">
    <property type="term" value="F:ATP binding"/>
    <property type="evidence" value="ECO:0007669"/>
    <property type="project" value="UniProtKB-KW"/>
</dbReference>
<comment type="catalytic activity">
    <reaction evidence="10">
        <text>L-threonyl-[protein] + ATP = O-phospho-L-threonyl-[protein] + ADP + H(+)</text>
        <dbReference type="Rhea" id="RHEA:46608"/>
        <dbReference type="Rhea" id="RHEA-COMP:11060"/>
        <dbReference type="Rhea" id="RHEA-COMP:11605"/>
        <dbReference type="ChEBI" id="CHEBI:15378"/>
        <dbReference type="ChEBI" id="CHEBI:30013"/>
        <dbReference type="ChEBI" id="CHEBI:30616"/>
        <dbReference type="ChEBI" id="CHEBI:61977"/>
        <dbReference type="ChEBI" id="CHEBI:456216"/>
        <dbReference type="EC" id="2.7.11.1"/>
    </reaction>
</comment>
<dbReference type="PANTHER" id="PTHR45852">
    <property type="entry name" value="SER/THR-PROTEIN KINASE RIO2"/>
    <property type="match status" value="1"/>
</dbReference>
<evidence type="ECO:0000256" key="11">
    <source>
        <dbReference type="ARBA" id="ARBA00048679"/>
    </source>
</evidence>
<evidence type="ECO:0000256" key="2">
    <source>
        <dbReference type="ARBA" id="ARBA00012513"/>
    </source>
</evidence>
<evidence type="ECO:0000259" key="12">
    <source>
        <dbReference type="SMART" id="SM00090"/>
    </source>
</evidence>
<dbReference type="SUPFAM" id="SSF56112">
    <property type="entry name" value="Protein kinase-like (PK-like)"/>
    <property type="match status" value="1"/>
</dbReference>
<dbReference type="PANTHER" id="PTHR45852:SF1">
    <property type="entry name" value="SERINE_THREONINE-PROTEIN KINASE RIO2"/>
    <property type="match status" value="1"/>
</dbReference>
<keyword evidence="6" id="KW-0547">Nucleotide-binding</keyword>
<comment type="similarity">
    <text evidence="1">Belongs to the protein kinase superfamily. RIO-type Ser/Thr kinase family.</text>
</comment>
<evidence type="ECO:0000256" key="7">
    <source>
        <dbReference type="ARBA" id="ARBA00022777"/>
    </source>
</evidence>
<dbReference type="AlphaFoldDB" id="A0A0N8KRC9"/>
<dbReference type="InterPro" id="IPR011009">
    <property type="entry name" value="Kinase-like_dom_sf"/>
</dbReference>
<keyword evidence="9" id="KW-0460">Magnesium</keyword>
<keyword evidence="7 13" id="KW-0418">Kinase</keyword>
<dbReference type="InterPro" id="IPR000687">
    <property type="entry name" value="RIO_kinase"/>
</dbReference>
<protein>
    <recommendedName>
        <fullName evidence="2">non-specific serine/threonine protein kinase</fullName>
        <ecNumber evidence="2">2.7.11.1</ecNumber>
    </recommendedName>
</protein>
<evidence type="ECO:0000256" key="9">
    <source>
        <dbReference type="ARBA" id="ARBA00022842"/>
    </source>
</evidence>
<dbReference type="GO" id="GO:0004674">
    <property type="term" value="F:protein serine/threonine kinase activity"/>
    <property type="evidence" value="ECO:0007669"/>
    <property type="project" value="UniProtKB-KW"/>
</dbReference>
<dbReference type="GO" id="GO:0030490">
    <property type="term" value="P:maturation of SSU-rRNA"/>
    <property type="evidence" value="ECO:0007669"/>
    <property type="project" value="TreeGrafter"/>
</dbReference>
<comment type="caution">
    <text evidence="13">The sequence shown here is derived from an EMBL/GenBank/DDBJ whole genome shotgun (WGS) entry which is preliminary data.</text>
</comment>
<accession>A0A0N8KRC9</accession>
<feature type="domain" description="RIO kinase" evidence="12">
    <location>
        <begin position="1"/>
        <end position="160"/>
    </location>
</feature>
<evidence type="ECO:0000256" key="5">
    <source>
        <dbReference type="ARBA" id="ARBA00022723"/>
    </source>
</evidence>
<evidence type="ECO:0000256" key="8">
    <source>
        <dbReference type="ARBA" id="ARBA00022840"/>
    </source>
</evidence>
<evidence type="ECO:0000256" key="10">
    <source>
        <dbReference type="ARBA" id="ARBA00047899"/>
    </source>
</evidence>
<dbReference type="GO" id="GO:0005829">
    <property type="term" value="C:cytosol"/>
    <property type="evidence" value="ECO:0007669"/>
    <property type="project" value="TreeGrafter"/>
</dbReference>
<reference evidence="13 14" key="1">
    <citation type="submission" date="2015-09" db="EMBL/GenBank/DDBJ databases">
        <title>A metagenomics-based metabolic model of nitrate-dependent anaerobic oxidation of methane by Methanoperedens-like archaea.</title>
        <authorList>
            <person name="Arshad A."/>
            <person name="Speth D.R."/>
            <person name="De Graaf R.M."/>
            <person name="Op Den Camp H.J."/>
            <person name="Jetten M.S."/>
            <person name="Welte C.U."/>
        </authorList>
    </citation>
    <scope>NUCLEOTIDE SEQUENCE [LARGE SCALE GENOMIC DNA]</scope>
</reference>
<dbReference type="Gene3D" id="3.30.200.20">
    <property type="entry name" value="Phosphorylase Kinase, domain 1"/>
    <property type="match status" value="1"/>
</dbReference>
<evidence type="ECO:0000313" key="13">
    <source>
        <dbReference type="EMBL" id="KPQ44586.1"/>
    </source>
</evidence>
<keyword evidence="8" id="KW-0067">ATP-binding</keyword>
<dbReference type="GO" id="GO:0046872">
    <property type="term" value="F:metal ion binding"/>
    <property type="evidence" value="ECO:0007669"/>
    <property type="project" value="UniProtKB-KW"/>
</dbReference>
<keyword evidence="5" id="KW-0479">Metal-binding</keyword>
<dbReference type="SMART" id="SM00090">
    <property type="entry name" value="RIO"/>
    <property type="match status" value="1"/>
</dbReference>